<dbReference type="InterPro" id="IPR036388">
    <property type="entry name" value="WH-like_DNA-bd_sf"/>
</dbReference>
<dbReference type="PANTHER" id="PTHR30537">
    <property type="entry name" value="HTH-TYPE TRANSCRIPTIONAL REGULATOR"/>
    <property type="match status" value="1"/>
</dbReference>
<dbReference type="InterPro" id="IPR058163">
    <property type="entry name" value="LysR-type_TF_proteobact-type"/>
</dbReference>
<dbReference type="Gene3D" id="1.10.10.10">
    <property type="entry name" value="Winged helix-like DNA-binding domain superfamily/Winged helix DNA-binding domain"/>
    <property type="match status" value="1"/>
</dbReference>
<evidence type="ECO:0000313" key="6">
    <source>
        <dbReference type="EMBL" id="ROO24987.1"/>
    </source>
</evidence>
<dbReference type="Pfam" id="PF03466">
    <property type="entry name" value="LysR_substrate"/>
    <property type="match status" value="1"/>
</dbReference>
<dbReference type="GO" id="GO:0006351">
    <property type="term" value="P:DNA-templated transcription"/>
    <property type="evidence" value="ECO:0007669"/>
    <property type="project" value="TreeGrafter"/>
</dbReference>
<accession>A0A423PHC0</accession>
<name>A0A423PHC0_9GAMM</name>
<dbReference type="AlphaFoldDB" id="A0A423PHC0"/>
<dbReference type="Gene3D" id="3.40.190.10">
    <property type="entry name" value="Periplasmic binding protein-like II"/>
    <property type="match status" value="2"/>
</dbReference>
<dbReference type="SUPFAM" id="SSF46785">
    <property type="entry name" value="Winged helix' DNA-binding domain"/>
    <property type="match status" value="1"/>
</dbReference>
<gene>
    <name evidence="6" type="ORF">SAOR_13500</name>
</gene>
<dbReference type="EMBL" id="AYKH01000040">
    <property type="protein sequence ID" value="ROO24987.1"/>
    <property type="molecule type" value="Genomic_DNA"/>
</dbReference>
<dbReference type="FunFam" id="3.40.190.10:FF:000017">
    <property type="entry name" value="Glycine cleavage system transcriptional activator"/>
    <property type="match status" value="1"/>
</dbReference>
<evidence type="ECO:0000313" key="7">
    <source>
        <dbReference type="Proteomes" id="UP000283993"/>
    </source>
</evidence>
<keyword evidence="7" id="KW-1185">Reference proteome</keyword>
<dbReference type="PRINTS" id="PR00039">
    <property type="entry name" value="HTHLYSR"/>
</dbReference>
<dbReference type="PANTHER" id="PTHR30537:SF74">
    <property type="entry name" value="HTH-TYPE TRANSCRIPTIONAL REGULATOR TRPI"/>
    <property type="match status" value="1"/>
</dbReference>
<reference evidence="6 7" key="1">
    <citation type="submission" date="2013-10" db="EMBL/GenBank/DDBJ databases">
        <title>Salinisphaera orenii MK-B5 Genome Sequencing.</title>
        <authorList>
            <person name="Lai Q."/>
            <person name="Li C."/>
            <person name="Shao Z."/>
        </authorList>
    </citation>
    <scope>NUCLEOTIDE SEQUENCE [LARGE SCALE GENOMIC DNA]</scope>
    <source>
        <strain evidence="6 7">MK-B5</strain>
    </source>
</reference>
<dbReference type="InterPro" id="IPR036390">
    <property type="entry name" value="WH_DNA-bd_sf"/>
</dbReference>
<feature type="domain" description="HTH lysR-type" evidence="5">
    <location>
        <begin position="7"/>
        <end position="64"/>
    </location>
</feature>
<evidence type="ECO:0000256" key="2">
    <source>
        <dbReference type="ARBA" id="ARBA00023015"/>
    </source>
</evidence>
<keyword evidence="3" id="KW-0238">DNA-binding</keyword>
<evidence type="ECO:0000256" key="3">
    <source>
        <dbReference type="ARBA" id="ARBA00023125"/>
    </source>
</evidence>
<dbReference type="SUPFAM" id="SSF53850">
    <property type="entry name" value="Periplasmic binding protein-like II"/>
    <property type="match status" value="1"/>
</dbReference>
<dbReference type="PROSITE" id="PS50931">
    <property type="entry name" value="HTH_LYSR"/>
    <property type="match status" value="1"/>
</dbReference>
<dbReference type="InterPro" id="IPR000847">
    <property type="entry name" value="LysR_HTH_N"/>
</dbReference>
<dbReference type="CDD" id="cd08432">
    <property type="entry name" value="PBP2_GcdR_TrpI_HvrB_AmpR_like"/>
    <property type="match status" value="1"/>
</dbReference>
<evidence type="ECO:0000256" key="4">
    <source>
        <dbReference type="ARBA" id="ARBA00023163"/>
    </source>
</evidence>
<keyword evidence="4" id="KW-0804">Transcription</keyword>
<dbReference type="GO" id="GO:0043565">
    <property type="term" value="F:sequence-specific DNA binding"/>
    <property type="evidence" value="ECO:0007669"/>
    <property type="project" value="TreeGrafter"/>
</dbReference>
<dbReference type="InterPro" id="IPR005119">
    <property type="entry name" value="LysR_subst-bd"/>
</dbReference>
<keyword evidence="2" id="KW-0805">Transcription regulation</keyword>
<dbReference type="RefSeq" id="WP_123631904.1">
    <property type="nucleotide sequence ID" value="NZ_AYKH01000040.1"/>
</dbReference>
<dbReference type="GO" id="GO:0003700">
    <property type="term" value="F:DNA-binding transcription factor activity"/>
    <property type="evidence" value="ECO:0007669"/>
    <property type="project" value="InterPro"/>
</dbReference>
<organism evidence="6 7">
    <name type="scientific">Salinisphaera orenii MK-B5</name>
    <dbReference type="NCBI Taxonomy" id="856730"/>
    <lineage>
        <taxon>Bacteria</taxon>
        <taxon>Pseudomonadati</taxon>
        <taxon>Pseudomonadota</taxon>
        <taxon>Gammaproteobacteria</taxon>
        <taxon>Salinisphaerales</taxon>
        <taxon>Salinisphaeraceae</taxon>
        <taxon>Salinisphaera</taxon>
    </lineage>
</organism>
<proteinExistence type="inferred from homology"/>
<comment type="caution">
    <text evidence="6">The sequence shown here is derived from an EMBL/GenBank/DDBJ whole genome shotgun (WGS) entry which is preliminary data.</text>
</comment>
<sequence length="322" mass="35318">MSKRRLPPLNPLRNFEAAARRGSFVRAAEELNVTPVAVSRQVGVLEDYFGKPLFVRHANTIALTDHGRALLPSVTTALDTLADGARRLRAATDTPVVVCTYQAFAMHWLIPRMRGFTAANPEINLNLTTANTPEEFEQARADIVIKYGHAPQAGHDARPILPDIVMPVCSPALRDGTHPLPPASNLAAHTLLRARYRRLDWPSWLAIMDAQHLVPAHELTFRESGLANQAAAEGLGVAIAQRLLVHEALADGRLVMPFETALRRVDDIWMSWRADRADDAHVARVRDWIAAEAGDTVAGFGIDYRPADFDAPRAVTLPVAPA</sequence>
<dbReference type="Proteomes" id="UP000283993">
    <property type="component" value="Unassembled WGS sequence"/>
</dbReference>
<dbReference type="Pfam" id="PF00126">
    <property type="entry name" value="HTH_1"/>
    <property type="match status" value="1"/>
</dbReference>
<comment type="similarity">
    <text evidence="1">Belongs to the LysR transcriptional regulatory family.</text>
</comment>
<protein>
    <submittedName>
        <fullName evidence="6">Transcriptional regulator</fullName>
    </submittedName>
</protein>
<evidence type="ECO:0000256" key="1">
    <source>
        <dbReference type="ARBA" id="ARBA00009437"/>
    </source>
</evidence>
<evidence type="ECO:0000259" key="5">
    <source>
        <dbReference type="PROSITE" id="PS50931"/>
    </source>
</evidence>